<keyword evidence="1" id="KW-0472">Membrane</keyword>
<keyword evidence="1" id="KW-1133">Transmembrane helix</keyword>
<reference evidence="2" key="1">
    <citation type="submission" date="2019-08" db="EMBL/GenBank/DDBJ databases">
        <authorList>
            <person name="Kucharzyk K."/>
            <person name="Murdoch R.W."/>
            <person name="Higgins S."/>
            <person name="Loffler F."/>
        </authorList>
    </citation>
    <scope>NUCLEOTIDE SEQUENCE</scope>
</reference>
<dbReference type="EMBL" id="VSSQ01000020">
    <property type="protein sequence ID" value="MPL63154.1"/>
    <property type="molecule type" value="Genomic_DNA"/>
</dbReference>
<dbReference type="AlphaFoldDB" id="A0A644T8L2"/>
<protein>
    <submittedName>
        <fullName evidence="2">Uncharacterized protein</fullName>
    </submittedName>
</protein>
<proteinExistence type="predicted"/>
<comment type="caution">
    <text evidence="2">The sequence shown here is derived from an EMBL/GenBank/DDBJ whole genome shotgun (WGS) entry which is preliminary data.</text>
</comment>
<feature type="transmembrane region" description="Helical" evidence="1">
    <location>
        <begin position="87"/>
        <end position="107"/>
    </location>
</feature>
<sequence length="253" mass="29421">MTRKLKYSQLIERFIAGEMNEDELRWFGKELQTNAELSAELKLDKDLDNILLDEDVVEFRRKLISVFNESKQQDASPKIVRMQPRRWQLAAAAAIAVLVIAGGAILLTQQRSYTAEKLFSMYYDSNRTIELTRSGNANIVEAILKFQQKDYQGASLLFAEILDKDSSNIAVWFYNGISYIETNRIEDAVKAFKYIVEDKNNLYVEHAEWYLGLCYLKNEQIDFAVEQFRKIAADQKNYHHKEADKILEKLGRK</sequence>
<accession>A0A644T8L2</accession>
<evidence type="ECO:0000313" key="2">
    <source>
        <dbReference type="EMBL" id="MPL63154.1"/>
    </source>
</evidence>
<gene>
    <name evidence="2" type="ORF">SDC9_08774</name>
</gene>
<organism evidence="2">
    <name type="scientific">bioreactor metagenome</name>
    <dbReference type="NCBI Taxonomy" id="1076179"/>
    <lineage>
        <taxon>unclassified sequences</taxon>
        <taxon>metagenomes</taxon>
        <taxon>ecological metagenomes</taxon>
    </lineage>
</organism>
<dbReference type="InterPro" id="IPR011990">
    <property type="entry name" value="TPR-like_helical_dom_sf"/>
</dbReference>
<dbReference type="SUPFAM" id="SSF48452">
    <property type="entry name" value="TPR-like"/>
    <property type="match status" value="1"/>
</dbReference>
<keyword evidence="1" id="KW-0812">Transmembrane</keyword>
<dbReference type="Gene3D" id="1.25.40.10">
    <property type="entry name" value="Tetratricopeptide repeat domain"/>
    <property type="match status" value="1"/>
</dbReference>
<evidence type="ECO:0000256" key="1">
    <source>
        <dbReference type="SAM" id="Phobius"/>
    </source>
</evidence>
<name>A0A644T8L2_9ZZZZ</name>